<dbReference type="AlphaFoldDB" id="A0A5S6QML4"/>
<evidence type="ECO:0000256" key="1">
    <source>
        <dbReference type="SAM" id="SignalP"/>
    </source>
</evidence>
<accession>A0A5S6QML4</accession>
<organism evidence="2 3">
    <name type="scientific">Trichuris muris</name>
    <name type="common">Mouse whipworm</name>
    <dbReference type="NCBI Taxonomy" id="70415"/>
    <lineage>
        <taxon>Eukaryota</taxon>
        <taxon>Metazoa</taxon>
        <taxon>Ecdysozoa</taxon>
        <taxon>Nematoda</taxon>
        <taxon>Enoplea</taxon>
        <taxon>Dorylaimia</taxon>
        <taxon>Trichinellida</taxon>
        <taxon>Trichuridae</taxon>
        <taxon>Trichuris</taxon>
    </lineage>
</organism>
<protein>
    <submittedName>
        <fullName evidence="3">Uncharacterized protein</fullName>
    </submittedName>
</protein>
<sequence length="111" mass="12529">MFCCSKVSFAVFFATLITCHSISDIVDKSLNKEEQQHVKDALSQLRVIAEEKLLGIADKQKRENKKVLSAGSQESVMKRHESNLLFEGDIILSSEQAGMIMKSLKTKKQKR</sequence>
<keyword evidence="1" id="KW-0732">Signal</keyword>
<proteinExistence type="predicted"/>
<reference evidence="3" key="1">
    <citation type="submission" date="2019-12" db="UniProtKB">
        <authorList>
            <consortium name="WormBaseParasite"/>
        </authorList>
    </citation>
    <scope>IDENTIFICATION</scope>
</reference>
<keyword evidence="2" id="KW-1185">Reference proteome</keyword>
<dbReference type="Proteomes" id="UP000046395">
    <property type="component" value="Unassembled WGS sequence"/>
</dbReference>
<name>A0A5S6QML4_TRIMR</name>
<evidence type="ECO:0000313" key="3">
    <source>
        <dbReference type="WBParaSite" id="TMUE_2000008443.1"/>
    </source>
</evidence>
<dbReference type="WBParaSite" id="TMUE_2000008443.1">
    <property type="protein sequence ID" value="TMUE_2000008443.1"/>
    <property type="gene ID" value="WBGene00302665"/>
</dbReference>
<feature type="chain" id="PRO_5024465718" evidence="1">
    <location>
        <begin position="20"/>
        <end position="111"/>
    </location>
</feature>
<feature type="signal peptide" evidence="1">
    <location>
        <begin position="1"/>
        <end position="19"/>
    </location>
</feature>
<evidence type="ECO:0000313" key="2">
    <source>
        <dbReference type="Proteomes" id="UP000046395"/>
    </source>
</evidence>